<name>J9CAK2_9ZZZZ</name>
<organism evidence="1">
    <name type="scientific">gut metagenome</name>
    <dbReference type="NCBI Taxonomy" id="749906"/>
    <lineage>
        <taxon>unclassified sequences</taxon>
        <taxon>metagenomes</taxon>
        <taxon>organismal metagenomes</taxon>
    </lineage>
</organism>
<proteinExistence type="predicted"/>
<protein>
    <submittedName>
        <fullName evidence="1">Uncharacterized protein</fullName>
    </submittedName>
</protein>
<accession>J9CAK2</accession>
<evidence type="ECO:0000313" key="1">
    <source>
        <dbReference type="EMBL" id="EJW96960.1"/>
    </source>
</evidence>
<comment type="caution">
    <text evidence="1">The sequence shown here is derived from an EMBL/GenBank/DDBJ whole genome shotgun (WGS) entry which is preliminary data.</text>
</comment>
<dbReference type="AlphaFoldDB" id="J9CAK2"/>
<dbReference type="EMBL" id="AMCI01005015">
    <property type="protein sequence ID" value="EJW96960.1"/>
    <property type="molecule type" value="Genomic_DNA"/>
</dbReference>
<sequence length="99" mass="10388">MTGTVAVSITERINPAPPRGINTSTYSLQRINSREVSLELSSNNCTAYSGNPASCKACCKTLTIAKLLLAASLPPFKIVALPDLKHNAKTSAVTLGRAS</sequence>
<reference evidence="1" key="1">
    <citation type="journal article" date="2012" name="PLoS ONE">
        <title>Gene sets for utilization of primary and secondary nutrition supplies in the distal gut of endangered iberian lynx.</title>
        <authorList>
            <person name="Alcaide M."/>
            <person name="Messina E."/>
            <person name="Richter M."/>
            <person name="Bargiela R."/>
            <person name="Peplies J."/>
            <person name="Huws S.A."/>
            <person name="Newbold C.J."/>
            <person name="Golyshin P.N."/>
            <person name="Simon M.A."/>
            <person name="Lopez G."/>
            <person name="Yakimov M.M."/>
            <person name="Ferrer M."/>
        </authorList>
    </citation>
    <scope>NUCLEOTIDE SEQUENCE</scope>
</reference>
<gene>
    <name evidence="1" type="ORF">EVA_14933</name>
</gene>